<dbReference type="PANTHER" id="PTHR46043:SF5">
    <property type="entry name" value="ARM REPEAT SUPERFAMILY PROTEIN"/>
    <property type="match status" value="1"/>
</dbReference>
<dbReference type="InterPro" id="IPR000225">
    <property type="entry name" value="Armadillo"/>
</dbReference>
<dbReference type="EMBL" id="BSYO01000005">
    <property type="protein sequence ID" value="GMH05389.1"/>
    <property type="molecule type" value="Genomic_DNA"/>
</dbReference>
<evidence type="ECO:0000313" key="6">
    <source>
        <dbReference type="EMBL" id="GMH05389.1"/>
    </source>
</evidence>
<feature type="region of interest" description="Disordered" evidence="3">
    <location>
        <begin position="1"/>
        <end position="25"/>
    </location>
</feature>
<evidence type="ECO:0000256" key="1">
    <source>
        <dbReference type="ARBA" id="ARBA00022737"/>
    </source>
</evidence>
<organism evidence="6 7">
    <name type="scientific">Nepenthes gracilis</name>
    <name type="common">Slender pitcher plant</name>
    <dbReference type="NCBI Taxonomy" id="150966"/>
    <lineage>
        <taxon>Eukaryota</taxon>
        <taxon>Viridiplantae</taxon>
        <taxon>Streptophyta</taxon>
        <taxon>Embryophyta</taxon>
        <taxon>Tracheophyta</taxon>
        <taxon>Spermatophyta</taxon>
        <taxon>Magnoliopsida</taxon>
        <taxon>eudicotyledons</taxon>
        <taxon>Gunneridae</taxon>
        <taxon>Pentapetalae</taxon>
        <taxon>Caryophyllales</taxon>
        <taxon>Nepenthaceae</taxon>
        <taxon>Nepenthes</taxon>
    </lineage>
</organism>
<evidence type="ECO:0000256" key="3">
    <source>
        <dbReference type="SAM" id="MobiDB-lite"/>
    </source>
</evidence>
<dbReference type="SMART" id="SM00185">
    <property type="entry name" value="ARM"/>
    <property type="match status" value="4"/>
</dbReference>
<dbReference type="Proteomes" id="UP001279734">
    <property type="component" value="Unassembled WGS sequence"/>
</dbReference>
<dbReference type="InterPro" id="IPR011989">
    <property type="entry name" value="ARM-like"/>
</dbReference>
<protein>
    <submittedName>
        <fullName evidence="6">Uncharacterized protein</fullName>
    </submittedName>
</protein>
<comment type="caution">
    <text evidence="6">The sequence shown here is derived from an EMBL/GenBank/DDBJ whole genome shotgun (WGS) entry which is preliminary data.</text>
</comment>
<dbReference type="Pfam" id="PF23005">
    <property type="entry name" value="DUF7032"/>
    <property type="match status" value="1"/>
</dbReference>
<evidence type="ECO:0000259" key="5">
    <source>
        <dbReference type="Pfam" id="PF25598"/>
    </source>
</evidence>
<keyword evidence="7" id="KW-1185">Reference proteome</keyword>
<dbReference type="AlphaFoldDB" id="A0AAD3S6Q6"/>
<evidence type="ECO:0000313" key="7">
    <source>
        <dbReference type="Proteomes" id="UP001279734"/>
    </source>
</evidence>
<reference evidence="6" key="1">
    <citation type="submission" date="2023-05" db="EMBL/GenBank/DDBJ databases">
        <title>Nepenthes gracilis genome sequencing.</title>
        <authorList>
            <person name="Fukushima K."/>
        </authorList>
    </citation>
    <scope>NUCLEOTIDE SEQUENCE</scope>
    <source>
        <strain evidence="6">SING2019-196</strain>
    </source>
</reference>
<dbReference type="PANTHER" id="PTHR46043">
    <property type="entry name" value="ARM REPEAT SUPERFAMILY PROTEIN"/>
    <property type="match status" value="1"/>
</dbReference>
<dbReference type="InterPro" id="IPR016024">
    <property type="entry name" value="ARM-type_fold"/>
</dbReference>
<evidence type="ECO:0000256" key="2">
    <source>
        <dbReference type="PROSITE-ProRule" id="PRU00259"/>
    </source>
</evidence>
<dbReference type="Gene3D" id="1.25.10.10">
    <property type="entry name" value="Leucine-rich Repeat Variant"/>
    <property type="match status" value="1"/>
</dbReference>
<sequence length="590" mass="65166">MGKEDNPQEAAANGAAQKCPESSSTPLVGEEKLRRAIQLIASLISEFHASKIKVFSVKWQMIRGKVEELNSGLIAAENCHSSESQTLSDLVSAIIESVKECQDLAHRCINLSFSGKLLMQSDLDLICAKLDAHIRNLSGIYTAGILSNESAIVVSRPSFGASREDIKFYVKDLLTRLKIGNFEMKKQALVSLNEMVYEDEKYARVVVEMNEVILLLANFLDSFELEVQEESAKLVSVIAGFNCYRSLLVRVGIVAPLIRVLERGSGKGKEYAVKSLQKLTENADNAWSLSAHGGVTALLNICSNEETMEELIGLACGVLRNLVVVKEIKRFMIEEDAIPSSIKLVTAREESTQINSIEFLQCLGSGDESTRQMIIQAGGITALLRALDPKSSFSSFKTRETALRAIESLCFSSMISLNLLVDFGFLDQLLYFLRNGEAPIQELALKAAFRLSVTSKEAKKIMGDSGFIPEFVKFLDAKSYEVREMATEALSCMVTVPKNRKKFVQDDRNIGLILRLIVARQGESSGNLKFLLSTLLSISSSSSARRRIINSGYMKNIEKLADDGVSDAEKIIKKVSTNRFKAMLNRILHS</sequence>
<dbReference type="InterPro" id="IPR058678">
    <property type="entry name" value="ARM_PUB"/>
</dbReference>
<accession>A0AAD3S6Q6</accession>
<feature type="domain" description="DUF7032" evidence="4">
    <location>
        <begin position="35"/>
        <end position="145"/>
    </location>
</feature>
<name>A0AAD3S6Q6_NEPGR</name>
<gene>
    <name evidence="6" type="ORF">Nepgr_007229</name>
</gene>
<dbReference type="PROSITE" id="PS50176">
    <property type="entry name" value="ARM_REPEAT"/>
    <property type="match status" value="1"/>
</dbReference>
<dbReference type="InterPro" id="IPR054296">
    <property type="entry name" value="DUF7032"/>
</dbReference>
<dbReference type="Pfam" id="PF25598">
    <property type="entry name" value="ARM_PUB"/>
    <property type="match status" value="1"/>
</dbReference>
<proteinExistence type="predicted"/>
<feature type="repeat" description="ARM" evidence="2">
    <location>
        <begin position="293"/>
        <end position="337"/>
    </location>
</feature>
<dbReference type="SUPFAM" id="SSF48371">
    <property type="entry name" value="ARM repeat"/>
    <property type="match status" value="1"/>
</dbReference>
<feature type="domain" description="U-box" evidence="5">
    <location>
        <begin position="171"/>
        <end position="430"/>
    </location>
</feature>
<evidence type="ECO:0000259" key="4">
    <source>
        <dbReference type="Pfam" id="PF23005"/>
    </source>
</evidence>
<keyword evidence="1" id="KW-0677">Repeat</keyword>